<dbReference type="Proteomes" id="UP000291286">
    <property type="component" value="Unassembled WGS sequence"/>
</dbReference>
<organism evidence="1 2">
    <name type="scientific">Pseudoxanthomonas winnipegensis</name>
    <dbReference type="NCBI Taxonomy" id="2480810"/>
    <lineage>
        <taxon>Bacteria</taxon>
        <taxon>Pseudomonadati</taxon>
        <taxon>Pseudomonadota</taxon>
        <taxon>Gammaproteobacteria</taxon>
        <taxon>Lysobacterales</taxon>
        <taxon>Lysobacteraceae</taxon>
        <taxon>Pseudoxanthomonas</taxon>
    </lineage>
</organism>
<dbReference type="RefSeq" id="WP_130518077.1">
    <property type="nucleotide sequence ID" value="NZ_SHMA01000002.1"/>
</dbReference>
<name>A0A4Q8LJB6_9GAMM</name>
<accession>A0A4Q8LJB6</accession>
<reference evidence="1 2" key="1">
    <citation type="submission" date="2019-02" db="EMBL/GenBank/DDBJ databases">
        <title>WGS of Pseudoxanthomonas species novum from clinical isolates.</title>
        <authorList>
            <person name="Bernier A.-M."/>
            <person name="Bernard K."/>
            <person name="Vachon A."/>
        </authorList>
    </citation>
    <scope>NUCLEOTIDE SEQUENCE [LARGE SCALE GENOMIC DNA]</scope>
    <source>
        <strain evidence="1 2">NML171202</strain>
    </source>
</reference>
<proteinExistence type="predicted"/>
<evidence type="ECO:0000313" key="2">
    <source>
        <dbReference type="Proteomes" id="UP000291286"/>
    </source>
</evidence>
<protein>
    <submittedName>
        <fullName evidence="1">Uncharacterized protein</fullName>
    </submittedName>
</protein>
<dbReference type="EMBL" id="SHMB01000003">
    <property type="protein sequence ID" value="TAA29762.1"/>
    <property type="molecule type" value="Genomic_DNA"/>
</dbReference>
<gene>
    <name evidence="1" type="ORF">EA661_09455</name>
</gene>
<comment type="caution">
    <text evidence="1">The sequence shown here is derived from an EMBL/GenBank/DDBJ whole genome shotgun (WGS) entry which is preliminary data.</text>
</comment>
<sequence>MFNIFRRKRRPDNALDALIFAMYGNPPPPKRANVDLAASLAGDDLLARTIAANSVQEQARALNSGPVPYSTQDLALSVALHFFKQPQFIPHLSHAQIGARLKSLQWLQQGLVAPLLVKAFEDELYSIYKPD</sequence>
<evidence type="ECO:0000313" key="1">
    <source>
        <dbReference type="EMBL" id="TAA29762.1"/>
    </source>
</evidence>
<dbReference type="AlphaFoldDB" id="A0A4Q8LJB6"/>